<evidence type="ECO:0008006" key="4">
    <source>
        <dbReference type="Google" id="ProtNLM"/>
    </source>
</evidence>
<dbReference type="AlphaFoldDB" id="A0A428RVG0"/>
<evidence type="ECO:0000313" key="3">
    <source>
        <dbReference type="Proteomes" id="UP000287144"/>
    </source>
</evidence>
<comment type="caution">
    <text evidence="2">The sequence shown here is derived from an EMBL/GenBank/DDBJ whole genome shotgun (WGS) entry which is preliminary data.</text>
</comment>
<keyword evidence="1" id="KW-0812">Transmembrane</keyword>
<dbReference type="EMBL" id="NKCK01000459">
    <property type="protein sequence ID" value="RSL81574.1"/>
    <property type="molecule type" value="Genomic_DNA"/>
</dbReference>
<reference evidence="2 3" key="1">
    <citation type="submission" date="2017-06" db="EMBL/GenBank/DDBJ databases">
        <title>Comparative genomic analysis of Ambrosia Fusariam Clade fungi.</title>
        <authorList>
            <person name="Stajich J.E."/>
            <person name="Carrillo J."/>
            <person name="Kijimoto T."/>
            <person name="Eskalen A."/>
            <person name="O'Donnell K."/>
            <person name="Kasson M."/>
        </authorList>
    </citation>
    <scope>NUCLEOTIDE SEQUENCE [LARGE SCALE GENOMIC DNA]</scope>
    <source>
        <strain evidence="2 3">NRRL62579</strain>
    </source>
</reference>
<dbReference type="PANTHER" id="PTHR39596">
    <property type="match status" value="1"/>
</dbReference>
<sequence length="673" mass="76508">MDGILSLRVSNNPSTARITIPYLPLNLGNNAPTSFADYPRFLELQDRDGNPAIPDDRAPELPACLQTWLFFGLLSEFLQERINPFDFAVDGIIDLNQDKSHNYFENWAARVEGLSKGQREAEFKRIITALELASVCVDVYDDPSYESAALDRIALSIKLLASLLLRIAEETFTHPGDDDRTRREIRRLKGEAIKQITQIYAGASEVLVLDRDLETLETPTTLIQPWECAVRILSSTWAQRGWTLEEGSIAQSCVFRIADRPYDMDMLTDDTCFKQLPASVTSPLWKAWWNFQMVLPAILGRELGEEKRRLTFVRIWNSLVTRSTTREEDGVIILTNLLDFHVSRLLQTPEDDRLPLRTNADVSIIHSKIRGFLFELTPQDWLLAPFGKLQKVLAEEITRLTFKIVSQISFWETHVFSLAYNGRMYYVKSKQHSHSLGRRERESRMNEHTQKSLVIVDLEAGNKGRGSIGMGARFEVLSSSPDQVVVHFECSIDVYNSEQWSLSATDLQYPTEHFTSSLLSNNQKVYLRIDEPNLVPGMDRLKRRPLFTQRPFGPTVVSGILLSVVVAAAFAFIALRILDGLFRVDITCVTEIGVEDFGTSDFQSFNCHLDKDVLSHDSRTRTTPSRHVCVPAMALYILGRILQAENTMVQSTSKEGLRCNEDVLKSQKQRRIV</sequence>
<organism evidence="2 3">
    <name type="scientific">Fusarium oligoseptatum</name>
    <dbReference type="NCBI Taxonomy" id="2604345"/>
    <lineage>
        <taxon>Eukaryota</taxon>
        <taxon>Fungi</taxon>
        <taxon>Dikarya</taxon>
        <taxon>Ascomycota</taxon>
        <taxon>Pezizomycotina</taxon>
        <taxon>Sordariomycetes</taxon>
        <taxon>Hypocreomycetidae</taxon>
        <taxon>Hypocreales</taxon>
        <taxon>Nectriaceae</taxon>
        <taxon>Fusarium</taxon>
        <taxon>Fusarium solani species complex</taxon>
    </lineage>
</organism>
<name>A0A428RVG0_9HYPO</name>
<dbReference type="PANTHER" id="PTHR39596:SF4">
    <property type="entry name" value="HET DOMAIN PROTEIN (AFU_ORTHOLOGUE AFUA_3G03140)-RELATED"/>
    <property type="match status" value="1"/>
</dbReference>
<accession>A0A428RVG0</accession>
<proteinExistence type="predicted"/>
<protein>
    <recommendedName>
        <fullName evidence="4">Heterokaryon incompatibility domain-containing protein</fullName>
    </recommendedName>
</protein>
<keyword evidence="3" id="KW-1185">Reference proteome</keyword>
<keyword evidence="1" id="KW-0472">Membrane</keyword>
<evidence type="ECO:0000313" key="2">
    <source>
        <dbReference type="EMBL" id="RSL81574.1"/>
    </source>
</evidence>
<keyword evidence="1" id="KW-1133">Transmembrane helix</keyword>
<dbReference type="Proteomes" id="UP000287144">
    <property type="component" value="Unassembled WGS sequence"/>
</dbReference>
<gene>
    <name evidence="2" type="ORF">CEP52_017168</name>
</gene>
<dbReference type="STRING" id="1325735.A0A428RVG0"/>
<feature type="transmembrane region" description="Helical" evidence="1">
    <location>
        <begin position="552"/>
        <end position="575"/>
    </location>
</feature>
<evidence type="ECO:0000256" key="1">
    <source>
        <dbReference type="SAM" id="Phobius"/>
    </source>
</evidence>